<keyword evidence="1" id="KW-1133">Transmembrane helix</keyword>
<evidence type="ECO:0000313" key="2">
    <source>
        <dbReference type="EMBL" id="PHX54072.1"/>
    </source>
</evidence>
<gene>
    <name evidence="2" type="ORF">CP500_018080</name>
</gene>
<name>A0A2G4EWZ4_9CYAN</name>
<evidence type="ECO:0000256" key="1">
    <source>
        <dbReference type="SAM" id="Phobius"/>
    </source>
</evidence>
<comment type="caution">
    <text evidence="2">The sequence shown here is derived from an EMBL/GenBank/DDBJ whole genome shotgun (WGS) entry which is preliminary data.</text>
</comment>
<feature type="transmembrane region" description="Helical" evidence="1">
    <location>
        <begin position="458"/>
        <end position="476"/>
    </location>
</feature>
<sequence length="498" mass="56093">MNLPVIIDIIIGLVFIYLSLSLLASEIQELIATVLQWRAEHLKKSIEVLIAGGNEGAQDEAEFQRVGELANLIYSNPIISDLNQGAQGPLPQIFRSLIHSLGAFYRRLSGRKNVFGDKSTGPSYIPSESFSSSLLDTLKINQLIKSITEARLKRFKDLQLTQIKVIGEGLKLSESTQPIIDQEFVWLTGEFERVIEDYKNDLVTLNNSLDRMSEKLGFYISDSQVYLPEAELEGREFQRQMGFIKANFDSEFERAALRKQLQPSLSNVLNKIRKVRKTEETITEILEEKEDSPIYQQIQATVDSMPEALKNSLYILAQRAEKDGGDSQEQLQRFQREIEVWFDRSMERASGVYKRNSRGVAILLGTAIAIGANADTINIINRLSKDSMLRSTVNLYAQQLVERNPATKLDDLPSITKIQNEVGIALDNLAVPFGWSEPNRVEIDSQGNILWPAFVRKFFGWVLSGLAISMGAVFWFDVLSKIINIRNAGKKPPSTTDS</sequence>
<reference evidence="2" key="1">
    <citation type="submission" date="2017-10" db="EMBL/GenBank/DDBJ databases">
        <title>Draft genome sequence of the planktic cyanobacteria Tychonema bourrellyi isolated from alpine lentic freshwater.</title>
        <authorList>
            <person name="Tett A."/>
            <person name="Armanini F."/>
            <person name="Asnicar F."/>
            <person name="Boscaini A."/>
            <person name="Pasolli E."/>
            <person name="Zolfo M."/>
            <person name="Donati C."/>
            <person name="Salmaso N."/>
            <person name="Segata N."/>
        </authorList>
    </citation>
    <scope>NUCLEOTIDE SEQUENCE</scope>
    <source>
        <strain evidence="2">FEM_GT703</strain>
    </source>
</reference>
<organism evidence="2 3">
    <name type="scientific">Tychonema bourrellyi FEM_GT703</name>
    <dbReference type="NCBI Taxonomy" id="2040638"/>
    <lineage>
        <taxon>Bacteria</taxon>
        <taxon>Bacillati</taxon>
        <taxon>Cyanobacteriota</taxon>
        <taxon>Cyanophyceae</taxon>
        <taxon>Oscillatoriophycideae</taxon>
        <taxon>Oscillatoriales</taxon>
        <taxon>Microcoleaceae</taxon>
        <taxon>Tychonema</taxon>
    </lineage>
</organism>
<dbReference type="AlphaFoldDB" id="A0A2G4EWZ4"/>
<keyword evidence="1" id="KW-0472">Membrane</keyword>
<accession>A0A2G4EWZ4</accession>
<feature type="transmembrane region" description="Helical" evidence="1">
    <location>
        <begin position="6"/>
        <end position="24"/>
    </location>
</feature>
<protein>
    <submittedName>
        <fullName evidence="2">Uncharacterized protein</fullName>
    </submittedName>
</protein>
<dbReference type="EMBL" id="NXIB02000127">
    <property type="protein sequence ID" value="PHX54072.1"/>
    <property type="molecule type" value="Genomic_DNA"/>
</dbReference>
<keyword evidence="1" id="KW-0812">Transmembrane</keyword>
<evidence type="ECO:0000313" key="3">
    <source>
        <dbReference type="Proteomes" id="UP000226442"/>
    </source>
</evidence>
<dbReference type="RefSeq" id="WP_096831762.1">
    <property type="nucleotide sequence ID" value="NZ_NXIB02000127.1"/>
</dbReference>
<proteinExistence type="predicted"/>
<keyword evidence="3" id="KW-1185">Reference proteome</keyword>
<dbReference type="Proteomes" id="UP000226442">
    <property type="component" value="Unassembled WGS sequence"/>
</dbReference>
<dbReference type="OrthoDB" id="6286374at2"/>